<dbReference type="PATRIC" id="fig|1262449.3.peg.3438"/>
<keyword evidence="10" id="KW-1185">Reference proteome</keyword>
<keyword evidence="5 6" id="KW-0472">Membrane</keyword>
<dbReference type="RefSeq" id="WP_003447295.1">
    <property type="nucleotide sequence ID" value="NZ_ANZB01000014.1"/>
</dbReference>
<dbReference type="InterPro" id="IPR012902">
    <property type="entry name" value="N_methyl_site"/>
</dbReference>
<evidence type="ECO:0000256" key="2">
    <source>
        <dbReference type="ARBA" id="ARBA00022481"/>
    </source>
</evidence>
<reference evidence="7 10" key="1">
    <citation type="journal article" date="2015" name="Genome Announc.">
        <title>Complete Genome Sequence of the Nitrogen-Fixing and Solvent-Producing Clostridium pasteurianum DSM 525.</title>
        <authorList>
            <person name="Poehlein A."/>
            <person name="Grosse-Honebrink A."/>
            <person name="Zhang Y."/>
            <person name="Minton N.P."/>
            <person name="Daniel R."/>
        </authorList>
    </citation>
    <scope>NUCLEOTIDE SEQUENCE [LARGE SCALE GENOMIC DNA]</scope>
    <source>
        <strain evidence="7">DSM 525</strain>
        <strain evidence="10">DSM 525 / ATCC 6013</strain>
    </source>
</reference>
<dbReference type="EMBL" id="JPGY02000001">
    <property type="protein sequence ID" value="KRU12449.1"/>
    <property type="molecule type" value="Genomic_DNA"/>
</dbReference>
<name>A0A0H3J121_CLOPA</name>
<dbReference type="Proteomes" id="UP000028042">
    <property type="component" value="Unassembled WGS sequence"/>
</dbReference>
<evidence type="ECO:0000256" key="4">
    <source>
        <dbReference type="ARBA" id="ARBA00022989"/>
    </source>
</evidence>
<dbReference type="PRINTS" id="PR00813">
    <property type="entry name" value="BCTERIALGSPG"/>
</dbReference>
<evidence type="ECO:0000313" key="7">
    <source>
        <dbReference type="EMBL" id="AJA51544.1"/>
    </source>
</evidence>
<dbReference type="Gene3D" id="3.30.700.10">
    <property type="entry name" value="Glycoprotein, Type 4 Pilin"/>
    <property type="match status" value="1"/>
</dbReference>
<keyword evidence="2" id="KW-0488">Methylation</keyword>
<dbReference type="PROSITE" id="PS00409">
    <property type="entry name" value="PROKAR_NTER_METHYL"/>
    <property type="match status" value="1"/>
</dbReference>
<dbReference type="PANTHER" id="PTHR30093:SF44">
    <property type="entry name" value="TYPE II SECRETION SYSTEM CORE PROTEIN G"/>
    <property type="match status" value="1"/>
</dbReference>
<dbReference type="KEGG" id="cpae:CPAST_c14810"/>
<evidence type="ECO:0000313" key="8">
    <source>
        <dbReference type="EMBL" id="KRU12449.1"/>
    </source>
</evidence>
<dbReference type="eggNOG" id="COG2165">
    <property type="taxonomic scope" value="Bacteria"/>
</dbReference>
<evidence type="ECO:0000313" key="10">
    <source>
        <dbReference type="Proteomes" id="UP000030905"/>
    </source>
</evidence>
<evidence type="ECO:0000256" key="5">
    <source>
        <dbReference type="ARBA" id="ARBA00023136"/>
    </source>
</evidence>
<dbReference type="GO" id="GO:0015628">
    <property type="term" value="P:protein secretion by the type II secretion system"/>
    <property type="evidence" value="ECO:0007669"/>
    <property type="project" value="InterPro"/>
</dbReference>
<sequence>MRNALALNSNNIEVNRTKKSLLKKKKKGFTLVELIAVIAILAILAAIIVPRVANYTTSANDAKHLANAKTLANAIEAYNADNPTTSIDDKVDLSADTQKNKLMSDYIQTWPNDFDTITPQGSDSTKAPAKSYAALREYIQSNTKN</sequence>
<protein>
    <submittedName>
        <fullName evidence="7">Fimbrial protein</fullName>
    </submittedName>
</protein>
<dbReference type="PANTHER" id="PTHR30093">
    <property type="entry name" value="GENERAL SECRETION PATHWAY PROTEIN G"/>
    <property type="match status" value="1"/>
</dbReference>
<reference evidence="8 9" key="3">
    <citation type="journal article" name="Genome Announc.">
        <title>Improved Draft Genome Sequence of Clostridium pasteurianum Strain ATCC 6013 (DSM 525) Using a Hybrid Next-Generation Sequencing Approach.</title>
        <authorList>
            <person name="Pyne M.E."/>
            <person name="Utturkar S."/>
            <person name="Brown S.D."/>
            <person name="Moo-Young M."/>
            <person name="Chung D.A."/>
            <person name="Chou C.P."/>
        </authorList>
    </citation>
    <scope>NUCLEOTIDE SEQUENCE [LARGE SCALE GENOMIC DNA]</scope>
    <source>
        <strain evidence="8 9">ATCC 6013</strain>
    </source>
</reference>
<dbReference type="SUPFAM" id="SSF54523">
    <property type="entry name" value="Pili subunits"/>
    <property type="match status" value="1"/>
</dbReference>
<dbReference type="Proteomes" id="UP000030905">
    <property type="component" value="Chromosome"/>
</dbReference>
<dbReference type="GO" id="GO:0016020">
    <property type="term" value="C:membrane"/>
    <property type="evidence" value="ECO:0007669"/>
    <property type="project" value="UniProtKB-SubCell"/>
</dbReference>
<reference evidence="8" key="2">
    <citation type="submission" date="2015-10" db="EMBL/GenBank/DDBJ databases">
        <title>Improved Draft Genome Sequence of Clostridium pasteurianum Strain ATCC 6013 (DSM 525) Using a Hybrid Next-Generation Sequencing Approach.</title>
        <authorList>
            <person name="Pyne M.E."/>
            <person name="Utturkar S.M."/>
            <person name="Brown S.D."/>
            <person name="Moo-Young M."/>
            <person name="Chung D.A."/>
            <person name="Chou P.C."/>
        </authorList>
    </citation>
    <scope>NUCLEOTIDE SEQUENCE</scope>
    <source>
        <strain evidence="8">ATCC 6013</strain>
    </source>
</reference>
<dbReference type="GO" id="GO:0015627">
    <property type="term" value="C:type II protein secretion system complex"/>
    <property type="evidence" value="ECO:0007669"/>
    <property type="project" value="InterPro"/>
</dbReference>
<evidence type="ECO:0000256" key="1">
    <source>
        <dbReference type="ARBA" id="ARBA00004167"/>
    </source>
</evidence>
<dbReference type="AlphaFoldDB" id="A0A0H3J121"/>
<dbReference type="Pfam" id="PF07963">
    <property type="entry name" value="N_methyl"/>
    <property type="match status" value="1"/>
</dbReference>
<dbReference type="InterPro" id="IPR000983">
    <property type="entry name" value="Bac_GSPG_pilin"/>
</dbReference>
<dbReference type="GeneID" id="93073654"/>
<dbReference type="EMBL" id="CP009268">
    <property type="protein sequence ID" value="AJA51544.1"/>
    <property type="molecule type" value="Genomic_DNA"/>
</dbReference>
<accession>A0A0H3J121</accession>
<organism evidence="7 10">
    <name type="scientific">Clostridium pasteurianum DSM 525 = ATCC 6013</name>
    <dbReference type="NCBI Taxonomy" id="1262449"/>
    <lineage>
        <taxon>Bacteria</taxon>
        <taxon>Bacillati</taxon>
        <taxon>Bacillota</taxon>
        <taxon>Clostridia</taxon>
        <taxon>Eubacteriales</taxon>
        <taxon>Clostridiaceae</taxon>
        <taxon>Clostridium</taxon>
    </lineage>
</organism>
<gene>
    <name evidence="7" type="ORF">CLPA_c14810</name>
    <name evidence="8" type="ORF">CP6013_01696</name>
</gene>
<evidence type="ECO:0000313" key="9">
    <source>
        <dbReference type="Proteomes" id="UP000028042"/>
    </source>
</evidence>
<evidence type="ECO:0000256" key="6">
    <source>
        <dbReference type="SAM" id="Phobius"/>
    </source>
</evidence>
<evidence type="ECO:0000256" key="3">
    <source>
        <dbReference type="ARBA" id="ARBA00022692"/>
    </source>
</evidence>
<keyword evidence="4 6" id="KW-1133">Transmembrane helix</keyword>
<keyword evidence="3 6" id="KW-0812">Transmembrane</keyword>
<proteinExistence type="predicted"/>
<dbReference type="InterPro" id="IPR045584">
    <property type="entry name" value="Pilin-like"/>
</dbReference>
<feature type="transmembrane region" description="Helical" evidence="6">
    <location>
        <begin position="28"/>
        <end position="49"/>
    </location>
</feature>
<comment type="subcellular location">
    <subcellularLocation>
        <location evidence="1">Membrane</location>
        <topology evidence="1">Single-pass membrane protein</topology>
    </subcellularLocation>
</comment>
<dbReference type="NCBIfam" id="TIGR02532">
    <property type="entry name" value="IV_pilin_GFxxxE"/>
    <property type="match status" value="1"/>
</dbReference>
<dbReference type="KEGG" id="cpat:CLPA_c14810"/>